<comment type="similarity">
    <text evidence="1">Belongs to the ABC transporter superfamily.</text>
</comment>
<dbReference type="STRING" id="1121476.SAMN02745751_01227"/>
<dbReference type="PANTHER" id="PTHR42711">
    <property type="entry name" value="ABC TRANSPORTER ATP-BINDING PROTEIN"/>
    <property type="match status" value="1"/>
</dbReference>
<dbReference type="GO" id="GO:0016887">
    <property type="term" value="F:ATP hydrolysis activity"/>
    <property type="evidence" value="ECO:0007669"/>
    <property type="project" value="InterPro"/>
</dbReference>
<dbReference type="Gene3D" id="3.40.50.300">
    <property type="entry name" value="P-loop containing nucleotide triphosphate hydrolases"/>
    <property type="match status" value="1"/>
</dbReference>
<protein>
    <submittedName>
        <fullName evidence="6">ABC-2 type transport system ATP-binding protein</fullName>
    </submittedName>
</protein>
<dbReference type="Pfam" id="PF00005">
    <property type="entry name" value="ABC_tran"/>
    <property type="match status" value="1"/>
</dbReference>
<dbReference type="InterPro" id="IPR003439">
    <property type="entry name" value="ABC_transporter-like_ATP-bd"/>
</dbReference>
<evidence type="ECO:0000256" key="2">
    <source>
        <dbReference type="ARBA" id="ARBA00022448"/>
    </source>
</evidence>
<keyword evidence="7" id="KW-1185">Reference proteome</keyword>
<dbReference type="SMART" id="SM00382">
    <property type="entry name" value="AAA"/>
    <property type="match status" value="1"/>
</dbReference>
<dbReference type="PROSITE" id="PS50893">
    <property type="entry name" value="ABC_TRANSPORTER_2"/>
    <property type="match status" value="1"/>
</dbReference>
<dbReference type="Proteomes" id="UP000184052">
    <property type="component" value="Unassembled WGS sequence"/>
</dbReference>
<dbReference type="InterPro" id="IPR017871">
    <property type="entry name" value="ABC_transporter-like_CS"/>
</dbReference>
<evidence type="ECO:0000256" key="4">
    <source>
        <dbReference type="ARBA" id="ARBA00022840"/>
    </source>
</evidence>
<dbReference type="AlphaFoldDB" id="A0A1M6EKH2"/>
<keyword evidence="2" id="KW-0813">Transport</keyword>
<name>A0A1M6EKH2_9FIRM</name>
<reference evidence="6 7" key="1">
    <citation type="submission" date="2016-11" db="EMBL/GenBank/DDBJ databases">
        <authorList>
            <person name="Jaros S."/>
            <person name="Januszkiewicz K."/>
            <person name="Wedrychowicz H."/>
        </authorList>
    </citation>
    <scope>NUCLEOTIDE SEQUENCE [LARGE SCALE GENOMIC DNA]</scope>
    <source>
        <strain evidence="6 7">DSM 17477</strain>
    </source>
</reference>
<gene>
    <name evidence="6" type="ORF">SAMN02745751_01227</name>
</gene>
<dbReference type="PANTHER" id="PTHR42711:SF5">
    <property type="entry name" value="ABC TRANSPORTER ATP-BINDING PROTEIN NATA"/>
    <property type="match status" value="1"/>
</dbReference>
<keyword evidence="4 6" id="KW-0067">ATP-binding</keyword>
<dbReference type="PROSITE" id="PS00211">
    <property type="entry name" value="ABC_TRANSPORTER_1"/>
    <property type="match status" value="1"/>
</dbReference>
<dbReference type="SUPFAM" id="SSF52540">
    <property type="entry name" value="P-loop containing nucleoside triphosphate hydrolases"/>
    <property type="match status" value="1"/>
</dbReference>
<organism evidence="6 7">
    <name type="scientific">Dethiosulfatibacter aminovorans DSM 17477</name>
    <dbReference type="NCBI Taxonomy" id="1121476"/>
    <lineage>
        <taxon>Bacteria</taxon>
        <taxon>Bacillati</taxon>
        <taxon>Bacillota</taxon>
        <taxon>Tissierellia</taxon>
        <taxon>Dethiosulfatibacter</taxon>
    </lineage>
</organism>
<dbReference type="InterPro" id="IPR027417">
    <property type="entry name" value="P-loop_NTPase"/>
</dbReference>
<dbReference type="InterPro" id="IPR050763">
    <property type="entry name" value="ABC_transporter_ATP-binding"/>
</dbReference>
<dbReference type="EMBL" id="FQZL01000007">
    <property type="protein sequence ID" value="SHI86001.1"/>
    <property type="molecule type" value="Genomic_DNA"/>
</dbReference>
<keyword evidence="3" id="KW-0547">Nucleotide-binding</keyword>
<evidence type="ECO:0000256" key="1">
    <source>
        <dbReference type="ARBA" id="ARBA00005417"/>
    </source>
</evidence>
<evidence type="ECO:0000313" key="6">
    <source>
        <dbReference type="EMBL" id="SHI86001.1"/>
    </source>
</evidence>
<dbReference type="RefSeq" id="WP_073048640.1">
    <property type="nucleotide sequence ID" value="NZ_FQZL01000007.1"/>
</dbReference>
<sequence length="279" mass="32340">MIRLEKINKSYGGKFKLEDFDLQIDRGKFVSLLGPNGAGKTTIIRTIMGLLTPDSGRVYIEGEQYTKDSTEIKSKLGLVSQHLNLDKELTIYQNMVFAGRLYKLDKAYMKERIEYLFEKFGLQDHRKKKVGQLSGGMKRKLMIAKAIIHEPKVLFLDEPTVGIDLVSRKEIWTELIRLKKEGTTILLTTHYIDEAENLSDEVILIDNAKLYSQSKPSQLIDNLGKVTLQWRNSDYEEKYSYHRDLESAREEGQNLQDNFTIRNTTLEDVFYNFTKKKVI</sequence>
<evidence type="ECO:0000313" key="7">
    <source>
        <dbReference type="Proteomes" id="UP000184052"/>
    </source>
</evidence>
<accession>A0A1M6EKH2</accession>
<dbReference type="InterPro" id="IPR003593">
    <property type="entry name" value="AAA+_ATPase"/>
</dbReference>
<dbReference type="OrthoDB" id="9804819at2"/>
<evidence type="ECO:0000259" key="5">
    <source>
        <dbReference type="PROSITE" id="PS50893"/>
    </source>
</evidence>
<evidence type="ECO:0000256" key="3">
    <source>
        <dbReference type="ARBA" id="ARBA00022741"/>
    </source>
</evidence>
<proteinExistence type="inferred from homology"/>
<feature type="domain" description="ABC transporter" evidence="5">
    <location>
        <begin position="2"/>
        <end position="232"/>
    </location>
</feature>
<dbReference type="GO" id="GO:0005524">
    <property type="term" value="F:ATP binding"/>
    <property type="evidence" value="ECO:0007669"/>
    <property type="project" value="UniProtKB-KW"/>
</dbReference>